<evidence type="ECO:0000313" key="3">
    <source>
        <dbReference type="EMBL" id="QIV81995.1"/>
    </source>
</evidence>
<dbReference type="InterPro" id="IPR029063">
    <property type="entry name" value="SAM-dependent_MTases_sf"/>
</dbReference>
<organism evidence="3 4">
    <name type="scientific">Mycolicibacterium frederiksbergense</name>
    <dbReference type="NCBI Taxonomy" id="117567"/>
    <lineage>
        <taxon>Bacteria</taxon>
        <taxon>Bacillati</taxon>
        <taxon>Actinomycetota</taxon>
        <taxon>Actinomycetes</taxon>
        <taxon>Mycobacteriales</taxon>
        <taxon>Mycobacteriaceae</taxon>
        <taxon>Mycolicibacterium</taxon>
    </lineage>
</organism>
<gene>
    <name evidence="3" type="ORF">EXE63_14725</name>
</gene>
<evidence type="ECO:0000313" key="4">
    <source>
        <dbReference type="Proteomes" id="UP000501849"/>
    </source>
</evidence>
<dbReference type="PANTHER" id="PTHR43861:SF3">
    <property type="entry name" value="PUTATIVE (AFU_ORTHOLOGUE AFUA_2G14390)-RELATED"/>
    <property type="match status" value="1"/>
</dbReference>
<protein>
    <submittedName>
        <fullName evidence="3">Class I SAM-dependent methyltransferase</fullName>
    </submittedName>
</protein>
<proteinExistence type="predicted"/>
<evidence type="ECO:0000259" key="2">
    <source>
        <dbReference type="Pfam" id="PF08241"/>
    </source>
</evidence>
<feature type="domain" description="Methyltransferase type 11" evidence="2">
    <location>
        <begin position="44"/>
        <end position="140"/>
    </location>
</feature>
<sequence length="157" mass="16721">MDENWDSLADWYVALVRGGSAMHEFSRDILLAELPSDLSGAPVLDVGCGEGLLTRALAVRGAIVTGVDPAVRMIGHAQRTETVDPLNVRYRVDDGSTLSTVAEASVEWVTAALSLNNIPDLNPAFTAINRVLRPAGHLVFTVPHPCFDAPNASSDVT</sequence>
<dbReference type="Gene3D" id="3.40.50.150">
    <property type="entry name" value="Vaccinia Virus protein VP39"/>
    <property type="match status" value="1"/>
</dbReference>
<reference evidence="3 4" key="1">
    <citation type="submission" date="2019-04" db="EMBL/GenBank/DDBJ databases">
        <title>Draft, Whole-Genome Sequence of the Anthracene-degrading Mycobacterium frederiksbergense LB501T, Isolated from a Polycyclic Aromatic Hydrocarbon (PAH)-Contaminated Soil.</title>
        <authorList>
            <person name="Augelletti F."/>
        </authorList>
    </citation>
    <scope>NUCLEOTIDE SEQUENCE [LARGE SCALE GENOMIC DNA]</scope>
    <source>
        <strain evidence="3 4">LB 501T</strain>
    </source>
</reference>
<dbReference type="AlphaFoldDB" id="A0A6H0S6M7"/>
<name>A0A6H0S6M7_9MYCO</name>
<dbReference type="EMBL" id="CP038799">
    <property type="protein sequence ID" value="QIV81995.1"/>
    <property type="molecule type" value="Genomic_DNA"/>
</dbReference>
<keyword evidence="3" id="KW-0489">Methyltransferase</keyword>
<dbReference type="CDD" id="cd02440">
    <property type="entry name" value="AdoMet_MTases"/>
    <property type="match status" value="1"/>
</dbReference>
<dbReference type="PANTHER" id="PTHR43861">
    <property type="entry name" value="TRANS-ACONITATE 2-METHYLTRANSFERASE-RELATED"/>
    <property type="match status" value="1"/>
</dbReference>
<dbReference type="RefSeq" id="WP_168142534.1">
    <property type="nucleotide sequence ID" value="NZ_CP038799.1"/>
</dbReference>
<evidence type="ECO:0000256" key="1">
    <source>
        <dbReference type="ARBA" id="ARBA00022679"/>
    </source>
</evidence>
<dbReference type="GO" id="GO:0008757">
    <property type="term" value="F:S-adenosylmethionine-dependent methyltransferase activity"/>
    <property type="evidence" value="ECO:0007669"/>
    <property type="project" value="InterPro"/>
</dbReference>
<keyword evidence="4" id="KW-1185">Reference proteome</keyword>
<accession>A0A6H0S6M7</accession>
<dbReference type="SUPFAM" id="SSF53335">
    <property type="entry name" value="S-adenosyl-L-methionine-dependent methyltransferases"/>
    <property type="match status" value="1"/>
</dbReference>
<dbReference type="InterPro" id="IPR013216">
    <property type="entry name" value="Methyltransf_11"/>
</dbReference>
<dbReference type="Proteomes" id="UP000501849">
    <property type="component" value="Chromosome"/>
</dbReference>
<dbReference type="KEGG" id="mfre:EXE63_14725"/>
<keyword evidence="1 3" id="KW-0808">Transferase</keyword>
<dbReference type="GO" id="GO:0032259">
    <property type="term" value="P:methylation"/>
    <property type="evidence" value="ECO:0007669"/>
    <property type="project" value="UniProtKB-KW"/>
</dbReference>
<dbReference type="Pfam" id="PF08241">
    <property type="entry name" value="Methyltransf_11"/>
    <property type="match status" value="1"/>
</dbReference>